<evidence type="ECO:0000256" key="2">
    <source>
        <dbReference type="SAM" id="SignalP"/>
    </source>
</evidence>
<feature type="domain" description="YCII-related" evidence="3">
    <location>
        <begin position="71"/>
        <end position="138"/>
    </location>
</feature>
<evidence type="ECO:0000313" key="5">
    <source>
        <dbReference type="Proteomes" id="UP000600865"/>
    </source>
</evidence>
<dbReference type="Pfam" id="PF03795">
    <property type="entry name" value="YCII"/>
    <property type="match status" value="1"/>
</dbReference>
<dbReference type="InterPro" id="IPR011008">
    <property type="entry name" value="Dimeric_a/b-barrel"/>
</dbReference>
<organism evidence="4 5">
    <name type="scientific">Litorimonas cladophorae</name>
    <dbReference type="NCBI Taxonomy" id="1220491"/>
    <lineage>
        <taxon>Bacteria</taxon>
        <taxon>Pseudomonadati</taxon>
        <taxon>Pseudomonadota</taxon>
        <taxon>Alphaproteobacteria</taxon>
        <taxon>Maricaulales</taxon>
        <taxon>Robiginitomaculaceae</taxon>
    </lineage>
</organism>
<feature type="signal peptide" evidence="2">
    <location>
        <begin position="1"/>
        <end position="19"/>
    </location>
</feature>
<evidence type="ECO:0000256" key="1">
    <source>
        <dbReference type="ARBA" id="ARBA00007689"/>
    </source>
</evidence>
<comment type="caution">
    <text evidence="4">The sequence shown here is derived from an EMBL/GenBank/DDBJ whole genome shotgun (WGS) entry which is preliminary data.</text>
</comment>
<dbReference type="RefSeq" id="WP_189582665.1">
    <property type="nucleotide sequence ID" value="NZ_BMYV01000001.1"/>
</dbReference>
<dbReference type="SUPFAM" id="SSF54909">
    <property type="entry name" value="Dimeric alpha+beta barrel"/>
    <property type="match status" value="1"/>
</dbReference>
<feature type="chain" id="PRO_5037044322" description="YCII-related domain-containing protein" evidence="2">
    <location>
        <begin position="20"/>
        <end position="167"/>
    </location>
</feature>
<dbReference type="EMBL" id="BMYV01000001">
    <property type="protein sequence ID" value="GGX63475.1"/>
    <property type="molecule type" value="Genomic_DNA"/>
</dbReference>
<dbReference type="Gene3D" id="3.30.70.1060">
    <property type="entry name" value="Dimeric alpha+beta barrel"/>
    <property type="match status" value="1"/>
</dbReference>
<reference evidence="4 5" key="1">
    <citation type="journal article" date="2014" name="Int. J. Syst. Evol. Microbiol.">
        <title>Complete genome sequence of Corynebacterium casei LMG S-19264T (=DSM 44701T), isolated from a smear-ripened cheese.</title>
        <authorList>
            <consortium name="US DOE Joint Genome Institute (JGI-PGF)"/>
            <person name="Walter F."/>
            <person name="Albersmeier A."/>
            <person name="Kalinowski J."/>
            <person name="Ruckert C."/>
        </authorList>
    </citation>
    <scope>NUCLEOTIDE SEQUENCE [LARGE SCALE GENOMIC DNA]</scope>
    <source>
        <strain evidence="4 5">KCTC 23968</strain>
    </source>
</reference>
<dbReference type="AlphaFoldDB" id="A0A918KGY9"/>
<dbReference type="PROSITE" id="PS51257">
    <property type="entry name" value="PROKAR_LIPOPROTEIN"/>
    <property type="match status" value="1"/>
</dbReference>
<comment type="similarity">
    <text evidence="1">Belongs to the YciI family.</text>
</comment>
<evidence type="ECO:0000313" key="4">
    <source>
        <dbReference type="EMBL" id="GGX63475.1"/>
    </source>
</evidence>
<accession>A0A918KGY9</accession>
<dbReference type="Proteomes" id="UP000600865">
    <property type="component" value="Unassembled WGS sequence"/>
</dbReference>
<keyword evidence="5" id="KW-1185">Reference proteome</keyword>
<gene>
    <name evidence="4" type="ORF">GCM10011309_11830</name>
</gene>
<proteinExistence type="inferred from homology"/>
<sequence length="167" mass="17897">MMKLKIAGTLFCVAVLFMGCTETPAPLEAQESSIPGSEFDADLAAELGADEYGMKSYVLVVLKTGPMDAEITDAAKRAEIFKGHFANMKTLAEAQQLVLSGPFIEGGDKRGLYIFNVPTIAEAEALVQSDPAVAAGVFVPEFTKYYGSAALMQTQALHKVIQKTKIE</sequence>
<keyword evidence="2" id="KW-0732">Signal</keyword>
<dbReference type="InterPro" id="IPR005545">
    <property type="entry name" value="YCII"/>
</dbReference>
<name>A0A918KGY9_9PROT</name>
<protein>
    <recommendedName>
        <fullName evidence="3">YCII-related domain-containing protein</fullName>
    </recommendedName>
</protein>
<evidence type="ECO:0000259" key="3">
    <source>
        <dbReference type="Pfam" id="PF03795"/>
    </source>
</evidence>